<dbReference type="EMBL" id="UGED01000010">
    <property type="protein sequence ID" value="STM07738.1"/>
    <property type="molecule type" value="Genomic_DNA"/>
</dbReference>
<evidence type="ECO:0000313" key="1">
    <source>
        <dbReference type="EMBL" id="STM07738.1"/>
    </source>
</evidence>
<dbReference type="AlphaFoldDB" id="A0A377CUY1"/>
<sequence length="106" mass="12484">MIPGHLLICRRVWRSMLLTSHWQKIYALIFVNRHLGHTAFLLASRLILRPKISVICWLLLVNQKRHDELLTLANEVMVKRLAKGISEQELNEYQQKRSAQPRYPTA</sequence>
<dbReference type="Proteomes" id="UP000254052">
    <property type="component" value="Unassembled WGS sequence"/>
</dbReference>
<protein>
    <submittedName>
        <fullName evidence="1">Peptidase</fullName>
    </submittedName>
</protein>
<reference evidence="1 2" key="1">
    <citation type="submission" date="2018-06" db="EMBL/GenBank/DDBJ databases">
        <authorList>
            <consortium name="Pathogen Informatics"/>
            <person name="Doyle S."/>
        </authorList>
    </citation>
    <scope>NUCLEOTIDE SEQUENCE [LARGE SCALE GENOMIC DNA]</scope>
    <source>
        <strain evidence="1 2">NCTC9962</strain>
    </source>
</reference>
<proteinExistence type="predicted"/>
<accession>A0A377CUY1</accession>
<organism evidence="1 2">
    <name type="scientific">Escherichia coli</name>
    <dbReference type="NCBI Taxonomy" id="562"/>
    <lineage>
        <taxon>Bacteria</taxon>
        <taxon>Pseudomonadati</taxon>
        <taxon>Pseudomonadota</taxon>
        <taxon>Gammaproteobacteria</taxon>
        <taxon>Enterobacterales</taxon>
        <taxon>Enterobacteriaceae</taxon>
        <taxon>Escherichia</taxon>
    </lineage>
</organism>
<evidence type="ECO:0000313" key="2">
    <source>
        <dbReference type="Proteomes" id="UP000254052"/>
    </source>
</evidence>
<name>A0A377CUY1_ECOLX</name>
<gene>
    <name evidence="1" type="ORF">NCTC9962_05359</name>
</gene>